<evidence type="ECO:0000313" key="1">
    <source>
        <dbReference type="EMBL" id="RMZ99807.1"/>
    </source>
</evidence>
<sequence>CFLSNLFKKKFSSFFMQKKIVTSRRSESQKTQTCVSSSTKDLNVGKFKDERKDSNHENL</sequence>
<dbReference type="EMBL" id="REGN01010038">
    <property type="protein sequence ID" value="RMZ99807.1"/>
    <property type="molecule type" value="Genomic_DNA"/>
</dbReference>
<evidence type="ECO:0000313" key="2">
    <source>
        <dbReference type="Proteomes" id="UP000276133"/>
    </source>
</evidence>
<dbReference type="Proteomes" id="UP000276133">
    <property type="component" value="Unassembled WGS sequence"/>
</dbReference>
<name>A0A3M7PME1_BRAPC</name>
<organism evidence="1 2">
    <name type="scientific">Brachionus plicatilis</name>
    <name type="common">Marine rotifer</name>
    <name type="synonym">Brachionus muelleri</name>
    <dbReference type="NCBI Taxonomy" id="10195"/>
    <lineage>
        <taxon>Eukaryota</taxon>
        <taxon>Metazoa</taxon>
        <taxon>Spiralia</taxon>
        <taxon>Gnathifera</taxon>
        <taxon>Rotifera</taxon>
        <taxon>Eurotatoria</taxon>
        <taxon>Monogononta</taxon>
        <taxon>Pseudotrocha</taxon>
        <taxon>Ploima</taxon>
        <taxon>Brachionidae</taxon>
        <taxon>Brachionus</taxon>
    </lineage>
</organism>
<dbReference type="AlphaFoldDB" id="A0A3M7PME1"/>
<gene>
    <name evidence="1" type="ORF">BpHYR1_041725</name>
</gene>
<keyword evidence="2" id="KW-1185">Reference proteome</keyword>
<comment type="caution">
    <text evidence="1">The sequence shown here is derived from an EMBL/GenBank/DDBJ whole genome shotgun (WGS) entry which is preliminary data.</text>
</comment>
<proteinExistence type="predicted"/>
<reference evidence="1 2" key="1">
    <citation type="journal article" date="2018" name="Sci. Rep.">
        <title>Genomic signatures of local adaptation to the degree of environmental predictability in rotifers.</title>
        <authorList>
            <person name="Franch-Gras L."/>
            <person name="Hahn C."/>
            <person name="Garcia-Roger E.M."/>
            <person name="Carmona M.J."/>
            <person name="Serra M."/>
            <person name="Gomez A."/>
        </authorList>
    </citation>
    <scope>NUCLEOTIDE SEQUENCE [LARGE SCALE GENOMIC DNA]</scope>
    <source>
        <strain evidence="1">HYR1</strain>
    </source>
</reference>
<protein>
    <submittedName>
        <fullName evidence="1">Uncharacterized protein</fullName>
    </submittedName>
</protein>
<feature type="non-terminal residue" evidence="1">
    <location>
        <position position="1"/>
    </location>
</feature>
<accession>A0A3M7PME1</accession>